<dbReference type="InterPro" id="IPR004360">
    <property type="entry name" value="Glyas_Fos-R_dOase_dom"/>
</dbReference>
<dbReference type="RefSeq" id="WP_353900419.1">
    <property type="nucleotide sequence ID" value="NZ_CP158970.1"/>
</dbReference>
<evidence type="ECO:0000313" key="3">
    <source>
        <dbReference type="Proteomes" id="UP001596207"/>
    </source>
</evidence>
<feature type="domain" description="VOC" evidence="1">
    <location>
        <begin position="2"/>
        <end position="135"/>
    </location>
</feature>
<dbReference type="EMBL" id="JBHSQQ010000040">
    <property type="protein sequence ID" value="MFC5941830.1"/>
    <property type="molecule type" value="Genomic_DNA"/>
</dbReference>
<sequence length="139" mass="15469">MTMNAITRSQIYVLDQDEALDFYVGKLGLEVNTDADLGFMRWLTVNLPGDPEREILLEKPGPPALDPATAEQVRELLTKGALGGYLFMTTDDAQKTYEDLVGKGVEVTDEPTERPYGIDFGIRDPFGNKIRIGQMFPRG</sequence>
<dbReference type="Pfam" id="PF00903">
    <property type="entry name" value="Glyoxalase"/>
    <property type="match status" value="1"/>
</dbReference>
<name>A0ABW1HKT2_9ACTN</name>
<dbReference type="Gene3D" id="3.10.180.10">
    <property type="entry name" value="2,3-Dihydroxybiphenyl 1,2-Dioxygenase, domain 1"/>
    <property type="match status" value="1"/>
</dbReference>
<dbReference type="Proteomes" id="UP001596207">
    <property type="component" value="Unassembled WGS sequence"/>
</dbReference>
<dbReference type="InterPro" id="IPR029068">
    <property type="entry name" value="Glyas_Bleomycin-R_OHBP_Dase"/>
</dbReference>
<evidence type="ECO:0000313" key="2">
    <source>
        <dbReference type="EMBL" id="MFC5941830.1"/>
    </source>
</evidence>
<dbReference type="PANTHER" id="PTHR36437">
    <property type="entry name" value="GLYOXALASE/BLEOMYCIN RESISTANCE PROTEIN/DIOXYGENASE"/>
    <property type="match status" value="1"/>
</dbReference>
<organism evidence="2 3">
    <name type="scientific">Micromonospora harpali</name>
    <dbReference type="NCBI Taxonomy" id="1490225"/>
    <lineage>
        <taxon>Bacteria</taxon>
        <taxon>Bacillati</taxon>
        <taxon>Actinomycetota</taxon>
        <taxon>Actinomycetes</taxon>
        <taxon>Micromonosporales</taxon>
        <taxon>Micromonosporaceae</taxon>
        <taxon>Micromonospora</taxon>
    </lineage>
</organism>
<gene>
    <name evidence="2" type="ORF">ACFPZ4_10100</name>
</gene>
<dbReference type="PROSITE" id="PS51819">
    <property type="entry name" value="VOC"/>
    <property type="match status" value="1"/>
</dbReference>
<dbReference type="SUPFAM" id="SSF54593">
    <property type="entry name" value="Glyoxalase/Bleomycin resistance protein/Dihydroxybiphenyl dioxygenase"/>
    <property type="match status" value="1"/>
</dbReference>
<reference evidence="3" key="1">
    <citation type="journal article" date="2019" name="Int. J. Syst. Evol. Microbiol.">
        <title>The Global Catalogue of Microorganisms (GCM) 10K type strain sequencing project: providing services to taxonomists for standard genome sequencing and annotation.</title>
        <authorList>
            <consortium name="The Broad Institute Genomics Platform"/>
            <consortium name="The Broad Institute Genome Sequencing Center for Infectious Disease"/>
            <person name="Wu L."/>
            <person name="Ma J."/>
        </authorList>
    </citation>
    <scope>NUCLEOTIDE SEQUENCE [LARGE SCALE GENOMIC DNA]</scope>
    <source>
        <strain evidence="3">CGMCC 4.7173</strain>
    </source>
</reference>
<dbReference type="PANTHER" id="PTHR36437:SF2">
    <property type="entry name" value="GLYOXALASE_BLEOMYCIN RESISTANCE PROTEIN_DIOXYGENASE"/>
    <property type="match status" value="1"/>
</dbReference>
<dbReference type="InterPro" id="IPR037523">
    <property type="entry name" value="VOC_core"/>
</dbReference>
<protein>
    <submittedName>
        <fullName evidence="2">VOC family protein</fullName>
    </submittedName>
</protein>
<keyword evidence="3" id="KW-1185">Reference proteome</keyword>
<accession>A0ABW1HKT2</accession>
<comment type="caution">
    <text evidence="2">The sequence shown here is derived from an EMBL/GenBank/DDBJ whole genome shotgun (WGS) entry which is preliminary data.</text>
</comment>
<proteinExistence type="predicted"/>
<evidence type="ECO:0000259" key="1">
    <source>
        <dbReference type="PROSITE" id="PS51819"/>
    </source>
</evidence>